<dbReference type="PATRIC" id="fig|446692.4.peg.3841"/>
<proteinExistence type="predicted"/>
<accession>A0A149TYL1</accession>
<sequence>MSLTRGFLHILTARSQNIFKISLNSERISRYQADMRKKPLLLCPKTGTVIPVTQWMDLHQPVLPQP</sequence>
<dbReference type="AlphaFoldDB" id="A0A149TYL1"/>
<name>A0A149TYL1_9PROT</name>
<evidence type="ECO:0000313" key="2">
    <source>
        <dbReference type="Proteomes" id="UP000075360"/>
    </source>
</evidence>
<evidence type="ECO:0000313" key="1">
    <source>
        <dbReference type="EMBL" id="KXV58200.1"/>
    </source>
</evidence>
<comment type="caution">
    <text evidence="1">The sequence shown here is derived from an EMBL/GenBank/DDBJ whole genome shotgun (WGS) entry which is preliminary data.</text>
</comment>
<dbReference type="EMBL" id="LHZU01000139">
    <property type="protein sequence ID" value="KXV58200.1"/>
    <property type="molecule type" value="Genomic_DNA"/>
</dbReference>
<organism evidence="1 2">
    <name type="scientific">Acetobacter senegalensis</name>
    <dbReference type="NCBI Taxonomy" id="446692"/>
    <lineage>
        <taxon>Bacteria</taxon>
        <taxon>Pseudomonadati</taxon>
        <taxon>Pseudomonadota</taxon>
        <taxon>Alphaproteobacteria</taxon>
        <taxon>Acetobacterales</taxon>
        <taxon>Acetobacteraceae</taxon>
        <taxon>Acetobacter</taxon>
    </lineage>
</organism>
<reference evidence="1 2" key="1">
    <citation type="submission" date="2015-06" db="EMBL/GenBank/DDBJ databases">
        <title>Improved classification and identification of acetic acid bacteria using matrix-assisted laser desorption/ionization time-of-flight mass spectrometry; Gluconobacter nephelii and Gluconobacter uchimurae are later heterotypic synonyms of Gluconobacter japonicus and Gluconobacter oxydans, respectively.</title>
        <authorList>
            <person name="Li L."/>
            <person name="Cleenwerck I."/>
            <person name="De Vuyst L."/>
            <person name="Vandamme P."/>
        </authorList>
    </citation>
    <scope>NUCLEOTIDE SEQUENCE [LARGE SCALE GENOMIC DNA]</scope>
    <source>
        <strain evidence="1 2">LMG 23690</strain>
    </source>
</reference>
<dbReference type="Proteomes" id="UP000075360">
    <property type="component" value="Unassembled WGS sequence"/>
</dbReference>
<gene>
    <name evidence="1" type="ORF">AD948_12080</name>
</gene>
<protein>
    <submittedName>
        <fullName evidence="1">Uncharacterized protein</fullName>
    </submittedName>
</protein>